<feature type="compositionally biased region" description="Gly residues" evidence="1">
    <location>
        <begin position="252"/>
        <end position="263"/>
    </location>
</feature>
<name>A0A6G8KWT1_9MICO</name>
<accession>A0A6G8KWT1</accession>
<dbReference type="AlphaFoldDB" id="A0A6G8KWT1"/>
<feature type="region of interest" description="Disordered" evidence="1">
    <location>
        <begin position="244"/>
        <end position="263"/>
    </location>
</feature>
<feature type="transmembrane region" description="Helical" evidence="2">
    <location>
        <begin position="183"/>
        <end position="207"/>
    </location>
</feature>
<organism evidence="3 4">
    <name type="scientific">Brevibacterium luteolum</name>
    <dbReference type="NCBI Taxonomy" id="199591"/>
    <lineage>
        <taxon>Bacteria</taxon>
        <taxon>Bacillati</taxon>
        <taxon>Actinomycetota</taxon>
        <taxon>Actinomycetes</taxon>
        <taxon>Micrococcales</taxon>
        <taxon>Brevibacteriaceae</taxon>
        <taxon>Brevibacterium</taxon>
    </lineage>
</organism>
<protein>
    <submittedName>
        <fullName evidence="3">Uncharacterized protein</fullName>
    </submittedName>
</protein>
<evidence type="ECO:0000313" key="3">
    <source>
        <dbReference type="EMBL" id="QIN29083.1"/>
    </source>
</evidence>
<dbReference type="EMBL" id="CP035810">
    <property type="protein sequence ID" value="QIN29083.1"/>
    <property type="molecule type" value="Genomic_DNA"/>
</dbReference>
<feature type="transmembrane region" description="Helical" evidence="2">
    <location>
        <begin position="150"/>
        <end position="171"/>
    </location>
</feature>
<evidence type="ECO:0000256" key="2">
    <source>
        <dbReference type="SAM" id="Phobius"/>
    </source>
</evidence>
<keyword evidence="2" id="KW-0472">Membrane</keyword>
<feature type="transmembrane region" description="Helical" evidence="2">
    <location>
        <begin position="38"/>
        <end position="62"/>
    </location>
</feature>
<dbReference type="Proteomes" id="UP000501518">
    <property type="component" value="Chromosome"/>
</dbReference>
<evidence type="ECO:0000313" key="4">
    <source>
        <dbReference type="Proteomes" id="UP000501518"/>
    </source>
</evidence>
<reference evidence="3 4" key="1">
    <citation type="submission" date="2019-02" db="EMBL/GenBank/DDBJ databases">
        <title>Complete Genome Sequence and Methylome Analysis of Brevibacterium luteolum NEB1784.</title>
        <authorList>
            <person name="Fomenkov A."/>
            <person name="Roberts R.J."/>
        </authorList>
    </citation>
    <scope>NUCLEOTIDE SEQUENCE [LARGE SCALE GENOMIC DNA]</scope>
    <source>
        <strain evidence="3 4">NEB1784</strain>
    </source>
</reference>
<keyword evidence="2" id="KW-0812">Transmembrane</keyword>
<feature type="transmembrane region" description="Helical" evidence="2">
    <location>
        <begin position="105"/>
        <end position="130"/>
    </location>
</feature>
<sequence length="263" mass="28209">MPRVDGRYDLSELDRQREEVFSDNGEKPIRWLPRFGRAVLVSLALAAAGAVIVLIVGAEMLLGKTGEVVPAEHAGLMGLIFLVVLSWMFPFMDYSMVFSTAGQKWLPVAAFIFATSAVNAGLLTVSTLVWPYVVDFVPSGLFIDSWEPDAAHLLVVFLCCWSVTLSVFGGAAFMVRVMAVNPIIAFILGGGWVLGSMGLTVGIVMFIKAVPAYDTTSVMVPAGITLAVVIFLFVCLMPVTSLRRPTPEPTGPVGGPCTGGHRR</sequence>
<feature type="transmembrane region" description="Helical" evidence="2">
    <location>
        <begin position="74"/>
        <end position="93"/>
    </location>
</feature>
<evidence type="ECO:0000256" key="1">
    <source>
        <dbReference type="SAM" id="MobiDB-lite"/>
    </source>
</evidence>
<keyword evidence="2" id="KW-1133">Transmembrane helix</keyword>
<dbReference type="KEGG" id="blut:EW640_07210"/>
<feature type="transmembrane region" description="Helical" evidence="2">
    <location>
        <begin position="219"/>
        <end position="239"/>
    </location>
</feature>
<proteinExistence type="predicted"/>
<gene>
    <name evidence="3" type="ORF">EW640_07210</name>
</gene>